<evidence type="ECO:0000313" key="1">
    <source>
        <dbReference type="EMBL" id="MCG7504599.1"/>
    </source>
</evidence>
<name>A0ABS9QD86_9HYPH</name>
<proteinExistence type="predicted"/>
<gene>
    <name evidence="1" type="ORF">L4923_06145</name>
</gene>
<evidence type="ECO:0000313" key="2">
    <source>
        <dbReference type="Proteomes" id="UP001201701"/>
    </source>
</evidence>
<evidence type="ECO:0008006" key="3">
    <source>
        <dbReference type="Google" id="ProtNLM"/>
    </source>
</evidence>
<protein>
    <recommendedName>
        <fullName evidence="3">DUF1254 domain-containing protein</fullName>
    </recommendedName>
</protein>
<keyword evidence="2" id="KW-1185">Reference proteome</keyword>
<dbReference type="EMBL" id="JAKREW010000003">
    <property type="protein sequence ID" value="MCG7504599.1"/>
    <property type="molecule type" value="Genomic_DNA"/>
</dbReference>
<dbReference type="Proteomes" id="UP001201701">
    <property type="component" value="Unassembled WGS sequence"/>
</dbReference>
<organism evidence="1 2">
    <name type="scientific">Mesorhizobium retamae</name>
    <dbReference type="NCBI Taxonomy" id="2912854"/>
    <lineage>
        <taxon>Bacteria</taxon>
        <taxon>Pseudomonadati</taxon>
        <taxon>Pseudomonadota</taxon>
        <taxon>Alphaproteobacteria</taxon>
        <taxon>Hyphomicrobiales</taxon>
        <taxon>Phyllobacteriaceae</taxon>
        <taxon>Mesorhizobium</taxon>
    </lineage>
</organism>
<dbReference type="RefSeq" id="WP_239362815.1">
    <property type="nucleotide sequence ID" value="NZ_JAKREW010000003.1"/>
</dbReference>
<comment type="caution">
    <text evidence="1">The sequence shown here is derived from an EMBL/GenBank/DDBJ whole genome shotgun (WGS) entry which is preliminary data.</text>
</comment>
<sequence length="171" mass="18708">MRSLLALIVLIPAALAVMSYDSVKTLLGNQDFFAQDVAWKSKARFGGSEWQLTDLRAALGRSDIPPDLVPILVDFTVTVGEPDLQKLWLGCRIMLIDAADRHWLPTGAVSFRQADDAKTCVSAMFSGAKSGDTLKVRETFLVPKDATATIRPAVSVGSERPSFLLFQRPQD</sequence>
<accession>A0ABS9QD86</accession>
<reference evidence="1 2" key="1">
    <citation type="submission" date="2022-02" db="EMBL/GenBank/DDBJ databases">
        <title>Draft genome sequence of Mezorhizobium retamae strain IRAMC:0171 isolated from Retama raetam nodules.</title>
        <authorList>
            <person name="Bengaied R."/>
            <person name="Sbissi I."/>
            <person name="Huber K."/>
            <person name="Ghodbane F."/>
            <person name="Nouioui I."/>
            <person name="Tarhouni M."/>
            <person name="Gtari M."/>
        </authorList>
    </citation>
    <scope>NUCLEOTIDE SEQUENCE [LARGE SCALE GENOMIC DNA]</scope>
    <source>
        <strain evidence="1 2">IRAMC:0171</strain>
    </source>
</reference>